<keyword evidence="2" id="KW-1185">Reference proteome</keyword>
<dbReference type="Proteomes" id="UP001592582">
    <property type="component" value="Unassembled WGS sequence"/>
</dbReference>
<dbReference type="PANTHER" id="PTHR30509">
    <property type="entry name" value="P-HYDROXYBENZOIC ACID EFFLUX PUMP SUBUNIT-RELATED"/>
    <property type="match status" value="1"/>
</dbReference>
<dbReference type="Pfam" id="PF13515">
    <property type="entry name" value="FUSC_2"/>
    <property type="match status" value="1"/>
</dbReference>
<accession>A0ABV6VKR8</accession>
<organism evidence="1 2">
    <name type="scientific">Streptacidiphilus alkalitolerans</name>
    <dbReference type="NCBI Taxonomy" id="3342712"/>
    <lineage>
        <taxon>Bacteria</taxon>
        <taxon>Bacillati</taxon>
        <taxon>Actinomycetota</taxon>
        <taxon>Actinomycetes</taxon>
        <taxon>Kitasatosporales</taxon>
        <taxon>Streptomycetaceae</taxon>
        <taxon>Streptacidiphilus</taxon>
    </lineage>
</organism>
<name>A0ABV6VKR8_9ACTN</name>
<dbReference type="EMBL" id="JBHEZX010000023">
    <property type="protein sequence ID" value="MFC1414288.1"/>
    <property type="molecule type" value="Genomic_DNA"/>
</dbReference>
<reference evidence="1 2" key="1">
    <citation type="submission" date="2024-09" db="EMBL/GenBank/DDBJ databases">
        <authorList>
            <person name="Lee S.D."/>
        </authorList>
    </citation>
    <scope>NUCLEOTIDE SEQUENCE [LARGE SCALE GENOMIC DNA]</scope>
    <source>
        <strain evidence="1 2">N1-1</strain>
    </source>
</reference>
<proteinExistence type="predicted"/>
<comment type="caution">
    <text evidence="1">The sequence shown here is derived from an EMBL/GenBank/DDBJ whole genome shotgun (WGS) entry which is preliminary data.</text>
</comment>
<gene>
    <name evidence="1" type="ORF">ACEZDG_34000</name>
</gene>
<evidence type="ECO:0000313" key="2">
    <source>
        <dbReference type="Proteomes" id="UP001592582"/>
    </source>
</evidence>
<sequence length="779" mass="83157">MEATRVPLFGRARETWDDLWDRFSASDPGLIRLTSGLTTVGAVVATLAVLAALHTAVPMLVVGALCAMVASFAISDPGPREQAVTLALGVPTAFAVISCGALLARYRVAADLLFLLLIFAAVYVRRYGPRGTGLGLIAFQLFFVSQFAHVTPSMLPQLYGVLGIAFGVAAVVRFGLVRATPERTLGRLRRAFRARLADLVDALEAAAEAAPGTPGADRAAEDLRRRTGRLHACALMIQARLESGLPDAHAASLLQRRIAEAEIAAERLGILLLRVLRPQQRGGQHDGGQDNAVTLGLYLPELLPGAKATDPGLEALVAELHSLRFLVARSTSEARDAGFTAVRDRLLDYRDDQRIPEVSDQVRDVYRAIGDLARAMLGLRLAFGAEPEAADTPADSPEGARTREELGVEDLLLGAEDEDAPPQTGLDRPTTRAAWQVTTGSALAVLGGELLSSQRWYWAVLTCWVVFLNTSSIGEILVKGYRRLLGTVVGVLAGVGLAALVGNDTWTAFTLVILCIFGMFFTAPLSYTLMSFFVTAMIGLLYTLLHTYSEAVLVLRIEETALGAACGLVAAVLVLPVHTRRRTDEQLVTVLLRLRQSVTLSVAQLAGAPAADLLDATRDLDTALDAFRSSIQPLTHPASPLRDRRRRARYVLGILETCAFHSRSLAATAGLLPDTLLPDALGVRADPRLADAGRRLARNLDTLVAFLREGDRGLPPLEPGPSVSALVRAAPGAGPDRTVALRVLRHLQRLDEGVLALARPLGLPAGPDPEPAGPVTGTD</sequence>
<dbReference type="PANTHER" id="PTHR30509:SF9">
    <property type="entry name" value="MULTIDRUG RESISTANCE PROTEIN MDTO"/>
    <property type="match status" value="1"/>
</dbReference>
<protein>
    <submittedName>
        <fullName evidence="1">FUSC family protein</fullName>
    </submittedName>
</protein>
<evidence type="ECO:0000313" key="1">
    <source>
        <dbReference type="EMBL" id="MFC1414288.1"/>
    </source>
</evidence>
<dbReference type="InterPro" id="IPR049453">
    <property type="entry name" value="Memb_transporter_dom"/>
</dbReference>